<protein>
    <submittedName>
        <fullName evidence="2">Uncharacterized protein</fullName>
    </submittedName>
</protein>
<name>A0A8E6B7B8_9BACT</name>
<dbReference type="KEGG" id="tsph:KIH39_00765"/>
<proteinExistence type="predicted"/>
<sequence>MVVQRSGKSKSQFVRQRTLFAPELPSHAEVCGPDVPCDIAPIEKRRDGGTRYWCRAHRADATEKGGKPAKKCCAADKIPLREDEIKILELDKYCGGVALWGAVPAVYDTTRRPMDSGIHIHARPESGSKKELDFTFRAVRLMGKKLPVDGIIVNETDAIYYMVSSVFGYSMSFVSCTHCSWPHLDKDWFSVNPHRRHLCAGCGKHFHDRVRGIGNPIIGVRDACGAADHKVSPAPKNFEIKQSDYPGGLQIWGSNPAFLWTQPKDEEEGIHVHAFLTDDQEDPTVDDTFSEVIIDGVELDPHMVRVLMAQNVLPSLKGRVRSMDCPHCGQPGFDAGEAAFVPGPTHICPECGRQFPTVGRTRNVVVNPLPKILDDLARSAPRPPQQHQLDLLPETL</sequence>
<dbReference type="EMBL" id="CP074694">
    <property type="protein sequence ID" value="QVL32481.1"/>
    <property type="molecule type" value="Genomic_DNA"/>
</dbReference>
<dbReference type="RefSeq" id="WP_213497373.1">
    <property type="nucleotide sequence ID" value="NZ_CP074694.1"/>
</dbReference>
<gene>
    <name evidence="2" type="ORF">KIH39_00765</name>
</gene>
<accession>A0A8E6B7B8</accession>
<evidence type="ECO:0000256" key="1">
    <source>
        <dbReference type="SAM" id="MobiDB-lite"/>
    </source>
</evidence>
<dbReference type="Proteomes" id="UP000676194">
    <property type="component" value="Chromosome"/>
</dbReference>
<evidence type="ECO:0000313" key="3">
    <source>
        <dbReference type="Proteomes" id="UP000676194"/>
    </source>
</evidence>
<reference evidence="2" key="1">
    <citation type="submission" date="2021-05" db="EMBL/GenBank/DDBJ databases">
        <title>Complete genome sequence of the cellulolytic planctomycete Telmatocola sphagniphila SP2T and characterization of the first cellulase from planctomycetes.</title>
        <authorList>
            <person name="Rakitin A.L."/>
            <person name="Beletsky A.V."/>
            <person name="Naumoff D.G."/>
            <person name="Kulichevskaya I.S."/>
            <person name="Mardanov A.V."/>
            <person name="Ravin N.V."/>
            <person name="Dedysh S.N."/>
        </authorList>
    </citation>
    <scope>NUCLEOTIDE SEQUENCE</scope>
    <source>
        <strain evidence="2">SP2T</strain>
    </source>
</reference>
<dbReference type="AlphaFoldDB" id="A0A8E6B7B8"/>
<feature type="region of interest" description="Disordered" evidence="1">
    <location>
        <begin position="375"/>
        <end position="396"/>
    </location>
</feature>
<keyword evidence="3" id="KW-1185">Reference proteome</keyword>
<organism evidence="2 3">
    <name type="scientific">Telmatocola sphagniphila</name>
    <dbReference type="NCBI Taxonomy" id="1123043"/>
    <lineage>
        <taxon>Bacteria</taxon>
        <taxon>Pseudomonadati</taxon>
        <taxon>Planctomycetota</taxon>
        <taxon>Planctomycetia</taxon>
        <taxon>Gemmatales</taxon>
        <taxon>Gemmataceae</taxon>
    </lineage>
</organism>
<evidence type="ECO:0000313" key="2">
    <source>
        <dbReference type="EMBL" id="QVL32481.1"/>
    </source>
</evidence>